<reference evidence="1" key="1">
    <citation type="submission" date="2021-06" db="EMBL/GenBank/DDBJ databases">
        <authorList>
            <person name="Kallberg Y."/>
            <person name="Tangrot J."/>
            <person name="Rosling A."/>
        </authorList>
    </citation>
    <scope>NUCLEOTIDE SEQUENCE</scope>
    <source>
        <strain evidence="1">MA461A</strain>
    </source>
</reference>
<proteinExistence type="predicted"/>
<protein>
    <submittedName>
        <fullName evidence="1">34527_t:CDS:1</fullName>
    </submittedName>
</protein>
<name>A0ACA9Q6F5_9GLOM</name>
<keyword evidence="2" id="KW-1185">Reference proteome</keyword>
<gene>
    <name evidence="1" type="ORF">RPERSI_LOCUS12568</name>
</gene>
<accession>A0ACA9Q6F5</accession>
<feature type="non-terminal residue" evidence="1">
    <location>
        <position position="1"/>
    </location>
</feature>
<dbReference type="Proteomes" id="UP000789920">
    <property type="component" value="Unassembled WGS sequence"/>
</dbReference>
<organism evidence="1 2">
    <name type="scientific">Racocetra persica</name>
    <dbReference type="NCBI Taxonomy" id="160502"/>
    <lineage>
        <taxon>Eukaryota</taxon>
        <taxon>Fungi</taxon>
        <taxon>Fungi incertae sedis</taxon>
        <taxon>Mucoromycota</taxon>
        <taxon>Glomeromycotina</taxon>
        <taxon>Glomeromycetes</taxon>
        <taxon>Diversisporales</taxon>
        <taxon>Gigasporaceae</taxon>
        <taxon>Racocetra</taxon>
    </lineage>
</organism>
<sequence length="298" mass="34853">SVSRFVNRRFLKSINQLRLLNLLCFDISIIINNEIDDNEKYTDITNNTLVQINKIPSYSKILIHNQFQFNNNEEQILGNHKFLIECGKNNIVLIDDSTKNNIQVNELNDSRNEKEGINQELIKIEITNPRDQILPDYNKEVHTSVNFVSDESESNQVDQDNEISHKIKYLKDSVKCFKSKVQELKPGREKLEHNYRKMKELEDLVNGCTNVRTIRKSELDVELNNSINIVICKKYSSVSNYEEENAEVISIEYVESLYLAKEFGSLETKARIFTAQYWFDEEAPVDFPITHEKFFGTR</sequence>
<evidence type="ECO:0000313" key="2">
    <source>
        <dbReference type="Proteomes" id="UP000789920"/>
    </source>
</evidence>
<evidence type="ECO:0000313" key="1">
    <source>
        <dbReference type="EMBL" id="CAG8735094.1"/>
    </source>
</evidence>
<dbReference type="EMBL" id="CAJVQC010027028">
    <property type="protein sequence ID" value="CAG8735094.1"/>
    <property type="molecule type" value="Genomic_DNA"/>
</dbReference>
<comment type="caution">
    <text evidence="1">The sequence shown here is derived from an EMBL/GenBank/DDBJ whole genome shotgun (WGS) entry which is preliminary data.</text>
</comment>